<evidence type="ECO:0000313" key="2">
    <source>
        <dbReference type="Proteomes" id="UP001161704"/>
    </source>
</evidence>
<dbReference type="Proteomes" id="UP001161704">
    <property type="component" value="Unassembled WGS sequence"/>
</dbReference>
<organism evidence="1 2">
    <name type="scientific">Aeromonas caviae</name>
    <name type="common">Aeromonas punctata</name>
    <dbReference type="NCBI Taxonomy" id="648"/>
    <lineage>
        <taxon>Bacteria</taxon>
        <taxon>Pseudomonadati</taxon>
        <taxon>Pseudomonadota</taxon>
        <taxon>Gammaproteobacteria</taxon>
        <taxon>Aeromonadales</taxon>
        <taxon>Aeromonadaceae</taxon>
        <taxon>Aeromonas</taxon>
    </lineage>
</organism>
<accession>A0AA42UG01</accession>
<dbReference type="AlphaFoldDB" id="A0AA42UG01"/>
<name>A0AA42UG01_AERCA</name>
<dbReference type="EMBL" id="JAOCIZ010000145">
    <property type="protein sequence ID" value="MDH1507673.1"/>
    <property type="molecule type" value="Genomic_DNA"/>
</dbReference>
<protein>
    <submittedName>
        <fullName evidence="1">Uncharacterized protein</fullName>
    </submittedName>
</protein>
<dbReference type="RefSeq" id="WP_128314024.1">
    <property type="nucleotide sequence ID" value="NZ_JAEHJB010000027.1"/>
</dbReference>
<proteinExistence type="predicted"/>
<gene>
    <name evidence="1" type="ORF">N5I20_21760</name>
</gene>
<reference evidence="1" key="1">
    <citation type="submission" date="2022-09" db="EMBL/GenBank/DDBJ databases">
        <title>Intensive care unit water sources are persistently colonized with multi-drug resistant bacteria and are the site of extensive horizontal gene transfer of antibiotic resistance genes.</title>
        <authorList>
            <person name="Diorio-Toth L."/>
        </authorList>
    </citation>
    <scope>NUCLEOTIDE SEQUENCE</scope>
    <source>
        <strain evidence="1">GD03710</strain>
    </source>
</reference>
<comment type="caution">
    <text evidence="1">The sequence shown here is derived from an EMBL/GenBank/DDBJ whole genome shotgun (WGS) entry which is preliminary data.</text>
</comment>
<sequence>MKTRLISLQFAYFFNELVERPDIRFKDINAEVFNIFDAIPQIIPVPLELPSDVPIIILRSNTNKYVCNISRARLDFILTRDNDVVSNEELLNDFNVKLKGLNTSVLGKQDISRFGLVARYFHNNSSAISTIRNKYFQSTVDGSSELSLRFNKATDYMGLKVNDIVEISSAEISINNGALEKGIFIQRDINNNAVVDKIIKKEDLHQISNKFSQKITESEIEGLVR</sequence>
<evidence type="ECO:0000313" key="1">
    <source>
        <dbReference type="EMBL" id="MDH1507673.1"/>
    </source>
</evidence>